<evidence type="ECO:0000313" key="1">
    <source>
        <dbReference type="EMBL" id="MBD2753734.1"/>
    </source>
</evidence>
<name>A0A927B1N2_9BACT</name>
<proteinExistence type="predicted"/>
<protein>
    <submittedName>
        <fullName evidence="1">Uncharacterized protein</fullName>
    </submittedName>
</protein>
<organism evidence="1 2">
    <name type="scientific">Spirosoma validum</name>
    <dbReference type="NCBI Taxonomy" id="2771355"/>
    <lineage>
        <taxon>Bacteria</taxon>
        <taxon>Pseudomonadati</taxon>
        <taxon>Bacteroidota</taxon>
        <taxon>Cytophagia</taxon>
        <taxon>Cytophagales</taxon>
        <taxon>Cytophagaceae</taxon>
        <taxon>Spirosoma</taxon>
    </lineage>
</organism>
<reference evidence="1" key="1">
    <citation type="submission" date="2020-09" db="EMBL/GenBank/DDBJ databases">
        <authorList>
            <person name="Kim M.K."/>
        </authorList>
    </citation>
    <scope>NUCLEOTIDE SEQUENCE</scope>
    <source>
        <strain evidence="1">BT704</strain>
    </source>
</reference>
<dbReference type="Proteomes" id="UP000653797">
    <property type="component" value="Unassembled WGS sequence"/>
</dbReference>
<keyword evidence="2" id="KW-1185">Reference proteome</keyword>
<dbReference type="AlphaFoldDB" id="A0A927B1N2"/>
<sequence>MARTSGYGLIMACNNPTSPIPTLRELLTAAYIAFTSESNILRHYTEYRDALLEVVTATGIDHYAYMDSLRLIQQYGDQEAESLALLGGSEERLRELVKQSYQSLPMETSL</sequence>
<gene>
    <name evidence="1" type="ORF">IC230_12590</name>
</gene>
<dbReference type="RefSeq" id="WP_191039382.1">
    <property type="nucleotide sequence ID" value="NZ_JACXAA010000004.1"/>
</dbReference>
<comment type="caution">
    <text evidence="1">The sequence shown here is derived from an EMBL/GenBank/DDBJ whole genome shotgun (WGS) entry which is preliminary data.</text>
</comment>
<dbReference type="EMBL" id="JACXAA010000004">
    <property type="protein sequence ID" value="MBD2753734.1"/>
    <property type="molecule type" value="Genomic_DNA"/>
</dbReference>
<accession>A0A927B1N2</accession>
<evidence type="ECO:0000313" key="2">
    <source>
        <dbReference type="Proteomes" id="UP000653797"/>
    </source>
</evidence>